<evidence type="ECO:0000256" key="2">
    <source>
        <dbReference type="SAM" id="MobiDB-lite"/>
    </source>
</evidence>
<feature type="region of interest" description="Disordered" evidence="2">
    <location>
        <begin position="294"/>
        <end position="314"/>
    </location>
</feature>
<dbReference type="EMBL" id="JAGQHS010000150">
    <property type="protein sequence ID" value="MCA9758200.1"/>
    <property type="molecule type" value="Genomic_DNA"/>
</dbReference>
<evidence type="ECO:0000313" key="5">
    <source>
        <dbReference type="Proteomes" id="UP000739538"/>
    </source>
</evidence>
<dbReference type="Gene3D" id="2.60.40.10">
    <property type="entry name" value="Immunoglobulins"/>
    <property type="match status" value="2"/>
</dbReference>
<dbReference type="SUPFAM" id="SSF49265">
    <property type="entry name" value="Fibronectin type III"/>
    <property type="match status" value="1"/>
</dbReference>
<dbReference type="Gene3D" id="2.120.10.60">
    <property type="entry name" value="Tricorn protease N-terminal domain"/>
    <property type="match status" value="1"/>
</dbReference>
<dbReference type="PANTHER" id="PTHR36842">
    <property type="entry name" value="PROTEIN TOLB HOMOLOG"/>
    <property type="match status" value="1"/>
</dbReference>
<name>A0A956NF28_UNCEI</name>
<dbReference type="InterPro" id="IPR003961">
    <property type="entry name" value="FN3_dom"/>
</dbReference>
<evidence type="ECO:0000259" key="3">
    <source>
        <dbReference type="PROSITE" id="PS50853"/>
    </source>
</evidence>
<sequence length="523" mass="55622">MRTPLLAIICSGLLLGYSETTTTPAPDPPSAVVDLRATQVPGEAAVALAWTTPGLHEGSAPAIYDVRRSARALDALTWEEATRLDAVPTPGAPGTRATMTAEDLPEDEWFFALRSANEAGDWSEISNVVSSAIDATGPDAVDDLRVTAKTGHSVALAWTAPADPGETPPVQGYELRFSTDPITEETWQTASAAANVPIPSDPGSEEAHTVAGLNAGTTYYFALISTDAVSNPSDLSNVATATTDSEPTVIRITTSTSDRNAAWPRWAPDGASLVFTADWVEWVHEQVYRIPFAGGGGGGEPEQLTDLPGRSSGPTFSPDGSRIAFYYHMDPDVPYGVWIKDLPLDAEATELVRLVGTSFHEVAWSPDGGTIAYTDKRNGSWQIFLVDVGTGESTWIAGGSGDEASSPAWSPDASKIAYVGHDASGWHIWTMNADGTGRVRLTTTRDNSNPCWSPDGEEIVYSSYDAQVQNGQLWVIAASGGAPVQLTDGDGYAFAPAWSPDGNWIAYTVTTNRIKDVWVRSVE</sequence>
<dbReference type="SMART" id="SM00060">
    <property type="entry name" value="FN3"/>
    <property type="match status" value="2"/>
</dbReference>
<dbReference type="SUPFAM" id="SSF82171">
    <property type="entry name" value="DPP6 N-terminal domain-like"/>
    <property type="match status" value="1"/>
</dbReference>
<dbReference type="AlphaFoldDB" id="A0A956NF28"/>
<accession>A0A956NF28</accession>
<gene>
    <name evidence="4" type="ORF">KDA27_20565</name>
</gene>
<protein>
    <submittedName>
        <fullName evidence="4">PD40 domain-containing protein</fullName>
    </submittedName>
</protein>
<dbReference type="InterPro" id="IPR011042">
    <property type="entry name" value="6-blade_b-propeller_TolB-like"/>
</dbReference>
<dbReference type="Pfam" id="PF00041">
    <property type="entry name" value="fn3"/>
    <property type="match status" value="1"/>
</dbReference>
<evidence type="ECO:0000313" key="4">
    <source>
        <dbReference type="EMBL" id="MCA9758200.1"/>
    </source>
</evidence>
<dbReference type="InterPro" id="IPR013783">
    <property type="entry name" value="Ig-like_fold"/>
</dbReference>
<reference evidence="4" key="2">
    <citation type="journal article" date="2021" name="Microbiome">
        <title>Successional dynamics and alternative stable states in a saline activated sludge microbial community over 9 years.</title>
        <authorList>
            <person name="Wang Y."/>
            <person name="Ye J."/>
            <person name="Ju F."/>
            <person name="Liu L."/>
            <person name="Boyd J.A."/>
            <person name="Deng Y."/>
            <person name="Parks D.H."/>
            <person name="Jiang X."/>
            <person name="Yin X."/>
            <person name="Woodcroft B.J."/>
            <person name="Tyson G.W."/>
            <person name="Hugenholtz P."/>
            <person name="Polz M.F."/>
            <person name="Zhang T."/>
        </authorList>
    </citation>
    <scope>NUCLEOTIDE SEQUENCE</scope>
    <source>
        <strain evidence="4">HKST-UBA02</strain>
    </source>
</reference>
<feature type="domain" description="Fibronectin type-III" evidence="3">
    <location>
        <begin position="140"/>
        <end position="246"/>
    </location>
</feature>
<dbReference type="CDD" id="cd00063">
    <property type="entry name" value="FN3"/>
    <property type="match status" value="1"/>
</dbReference>
<dbReference type="PROSITE" id="PS50853">
    <property type="entry name" value="FN3"/>
    <property type="match status" value="1"/>
</dbReference>
<reference evidence="4" key="1">
    <citation type="submission" date="2020-04" db="EMBL/GenBank/DDBJ databases">
        <authorList>
            <person name="Zhang T."/>
        </authorList>
    </citation>
    <scope>NUCLEOTIDE SEQUENCE</scope>
    <source>
        <strain evidence="4">HKST-UBA02</strain>
    </source>
</reference>
<proteinExistence type="inferred from homology"/>
<dbReference type="InterPro" id="IPR011659">
    <property type="entry name" value="WD40"/>
</dbReference>
<dbReference type="InterPro" id="IPR036116">
    <property type="entry name" value="FN3_sf"/>
</dbReference>
<comment type="caution">
    <text evidence="4">The sequence shown here is derived from an EMBL/GenBank/DDBJ whole genome shotgun (WGS) entry which is preliminary data.</text>
</comment>
<comment type="similarity">
    <text evidence="1">Belongs to the TolB family.</text>
</comment>
<evidence type="ECO:0000256" key="1">
    <source>
        <dbReference type="ARBA" id="ARBA00009820"/>
    </source>
</evidence>
<dbReference type="PANTHER" id="PTHR36842:SF1">
    <property type="entry name" value="PROTEIN TOLB"/>
    <property type="match status" value="1"/>
</dbReference>
<dbReference type="Proteomes" id="UP000739538">
    <property type="component" value="Unassembled WGS sequence"/>
</dbReference>
<organism evidence="4 5">
    <name type="scientific">Eiseniibacteriota bacterium</name>
    <dbReference type="NCBI Taxonomy" id="2212470"/>
    <lineage>
        <taxon>Bacteria</taxon>
        <taxon>Candidatus Eiseniibacteriota</taxon>
    </lineage>
</organism>
<dbReference type="Gene3D" id="2.120.10.30">
    <property type="entry name" value="TolB, C-terminal domain"/>
    <property type="match status" value="2"/>
</dbReference>
<dbReference type="Pfam" id="PF07676">
    <property type="entry name" value="PD40"/>
    <property type="match status" value="5"/>
</dbReference>